<dbReference type="Pfam" id="PF00053">
    <property type="entry name" value="EGF_laminin"/>
    <property type="match status" value="1"/>
</dbReference>
<protein>
    <submittedName>
        <fullName evidence="4">Protein disulfide isomerase CRELD2</fullName>
    </submittedName>
</protein>
<feature type="signal peptide" evidence="2">
    <location>
        <begin position="1"/>
        <end position="20"/>
    </location>
</feature>
<dbReference type="AlphaFoldDB" id="A0A8X7CK11"/>
<proteinExistence type="predicted"/>
<organism evidence="4 5">
    <name type="scientific">Trichonephila inaurata madagascariensis</name>
    <dbReference type="NCBI Taxonomy" id="2747483"/>
    <lineage>
        <taxon>Eukaryota</taxon>
        <taxon>Metazoa</taxon>
        <taxon>Ecdysozoa</taxon>
        <taxon>Arthropoda</taxon>
        <taxon>Chelicerata</taxon>
        <taxon>Arachnida</taxon>
        <taxon>Araneae</taxon>
        <taxon>Araneomorphae</taxon>
        <taxon>Entelegynae</taxon>
        <taxon>Araneoidea</taxon>
        <taxon>Nephilidae</taxon>
        <taxon>Trichonephila</taxon>
        <taxon>Trichonephila inaurata</taxon>
    </lineage>
</organism>
<feature type="chain" id="PRO_5036475469" evidence="2">
    <location>
        <begin position="21"/>
        <end position="291"/>
    </location>
</feature>
<accession>A0A8X7CK11</accession>
<dbReference type="InterPro" id="IPR002049">
    <property type="entry name" value="LE_dom"/>
</dbReference>
<dbReference type="Proteomes" id="UP000886998">
    <property type="component" value="Unassembled WGS sequence"/>
</dbReference>
<feature type="domain" description="EGF-like" evidence="3">
    <location>
        <begin position="155"/>
        <end position="195"/>
    </location>
</feature>
<sequence>MLNLNILLGIILFICHNVTSTQLPPLSNIDSLSSSLFTEKVVSSCSACKNLVKSFLKAVDETTRQSFEGGDADWERKKLGAYENSELRFIEIQEKLCTDVTTGKDQCYNLAELYENELEEWFYEERNKNLGLFDFLCINQLKFCCPNNTYGPKCIPCPGGIEKPCGGHGECLNGGTREEPASCLCDIGYTGTLCDECKTGFYEDKTNSSFSCKLCDVACKDYCRGPGPKNCTVCSEGYNFVENEGCIAMDTSDSLEVNEDLSNDTDNATMGVKNNLDNITIDATPTEHSEL</sequence>
<evidence type="ECO:0000256" key="2">
    <source>
        <dbReference type="SAM" id="SignalP"/>
    </source>
</evidence>
<keyword evidence="2" id="KW-0732">Signal</keyword>
<dbReference type="Gene3D" id="2.10.25.10">
    <property type="entry name" value="Laminin"/>
    <property type="match status" value="1"/>
</dbReference>
<dbReference type="PROSITE" id="PS50026">
    <property type="entry name" value="EGF_3"/>
    <property type="match status" value="1"/>
</dbReference>
<keyword evidence="5" id="KW-1185">Reference proteome</keyword>
<evidence type="ECO:0000256" key="1">
    <source>
        <dbReference type="PROSITE-ProRule" id="PRU00076"/>
    </source>
</evidence>
<reference evidence="4" key="1">
    <citation type="submission" date="2020-08" db="EMBL/GenBank/DDBJ databases">
        <title>Multicomponent nature underlies the extraordinary mechanical properties of spider dragline silk.</title>
        <authorList>
            <person name="Kono N."/>
            <person name="Nakamura H."/>
            <person name="Mori M."/>
            <person name="Yoshida Y."/>
            <person name="Ohtoshi R."/>
            <person name="Malay A.D."/>
            <person name="Moran D.A.P."/>
            <person name="Tomita M."/>
            <person name="Numata K."/>
            <person name="Arakawa K."/>
        </authorList>
    </citation>
    <scope>NUCLEOTIDE SEQUENCE</scope>
</reference>
<evidence type="ECO:0000259" key="3">
    <source>
        <dbReference type="PROSITE" id="PS50026"/>
    </source>
</evidence>
<keyword evidence="1" id="KW-0245">EGF-like domain</keyword>
<comment type="caution">
    <text evidence="1">Lacks conserved residue(s) required for the propagation of feature annotation.</text>
</comment>
<evidence type="ECO:0000313" key="4">
    <source>
        <dbReference type="EMBL" id="GFY70176.1"/>
    </source>
</evidence>
<keyword evidence="4" id="KW-0413">Isomerase</keyword>
<comment type="caution">
    <text evidence="4">The sequence shown here is derived from an EMBL/GenBank/DDBJ whole genome shotgun (WGS) entry which is preliminary data.</text>
</comment>
<dbReference type="InterPro" id="IPR000742">
    <property type="entry name" value="EGF"/>
</dbReference>
<name>A0A8X7CK11_9ARAC</name>
<dbReference type="OrthoDB" id="19903at2759"/>
<dbReference type="PROSITE" id="PS01248">
    <property type="entry name" value="EGF_LAM_1"/>
    <property type="match status" value="1"/>
</dbReference>
<dbReference type="EMBL" id="BMAV01018075">
    <property type="protein sequence ID" value="GFY70176.1"/>
    <property type="molecule type" value="Genomic_DNA"/>
</dbReference>
<keyword evidence="1" id="KW-1015">Disulfide bond</keyword>
<feature type="disulfide bond" evidence="1">
    <location>
        <begin position="185"/>
        <end position="194"/>
    </location>
</feature>
<gene>
    <name evidence="4" type="primary">CRELD2</name>
    <name evidence="4" type="ORF">TNIN_496581</name>
</gene>
<dbReference type="PROSITE" id="PS00022">
    <property type="entry name" value="EGF_1"/>
    <property type="match status" value="1"/>
</dbReference>
<dbReference type="GO" id="GO:0016853">
    <property type="term" value="F:isomerase activity"/>
    <property type="evidence" value="ECO:0007669"/>
    <property type="project" value="UniProtKB-KW"/>
</dbReference>
<dbReference type="Pfam" id="PF11938">
    <property type="entry name" value="DUF3456"/>
    <property type="match status" value="1"/>
</dbReference>
<dbReference type="InterPro" id="IPR021852">
    <property type="entry name" value="DUF3456"/>
</dbReference>
<evidence type="ECO:0000313" key="5">
    <source>
        <dbReference type="Proteomes" id="UP000886998"/>
    </source>
</evidence>